<dbReference type="Gene3D" id="3.40.50.720">
    <property type="entry name" value="NAD(P)-binding Rossmann-like Domain"/>
    <property type="match status" value="1"/>
</dbReference>
<keyword evidence="2" id="KW-0560">Oxidoreductase</keyword>
<dbReference type="RefSeq" id="XP_054828086.1">
    <property type="nucleotide sequence ID" value="XM_054972111.1"/>
</dbReference>
<dbReference type="AlphaFoldDB" id="A0AA97IYW2"/>
<dbReference type="FunFam" id="3.40.50.720:FF:000447">
    <property type="entry name" value="NADP dependent oxidoreductase domain containing 1"/>
    <property type="match status" value="1"/>
</dbReference>
<evidence type="ECO:0000259" key="5">
    <source>
        <dbReference type="Pfam" id="PF03807"/>
    </source>
</evidence>
<dbReference type="InterPro" id="IPR028939">
    <property type="entry name" value="P5C_Rdtase_cat_N"/>
</dbReference>
<evidence type="ECO:0000313" key="7">
    <source>
        <dbReference type="RefSeq" id="XP_054828085.1"/>
    </source>
</evidence>
<organism evidence="6 8">
    <name type="scientific">Eublepharis macularius</name>
    <name type="common">Leopard gecko</name>
    <name type="synonym">Cyrtodactylus macularius</name>
    <dbReference type="NCBI Taxonomy" id="481883"/>
    <lineage>
        <taxon>Eukaryota</taxon>
        <taxon>Metazoa</taxon>
        <taxon>Chordata</taxon>
        <taxon>Craniata</taxon>
        <taxon>Vertebrata</taxon>
        <taxon>Euteleostomi</taxon>
        <taxon>Lepidosauria</taxon>
        <taxon>Squamata</taxon>
        <taxon>Bifurcata</taxon>
        <taxon>Gekkota</taxon>
        <taxon>Eublepharidae</taxon>
        <taxon>Eublepharinae</taxon>
        <taxon>Eublepharis</taxon>
    </lineage>
</organism>
<dbReference type="GeneID" id="129324727"/>
<dbReference type="GO" id="GO:0055129">
    <property type="term" value="P:L-proline biosynthetic process"/>
    <property type="evidence" value="ECO:0007669"/>
    <property type="project" value="TreeGrafter"/>
</dbReference>
<evidence type="ECO:0000256" key="4">
    <source>
        <dbReference type="ARBA" id="ARBA00072230"/>
    </source>
</evidence>
<evidence type="ECO:0000256" key="2">
    <source>
        <dbReference type="ARBA" id="ARBA00023002"/>
    </source>
</evidence>
<feature type="domain" description="Pyrroline-5-carboxylate reductase catalytic N-terminal" evidence="5">
    <location>
        <begin position="78"/>
        <end position="166"/>
    </location>
</feature>
<dbReference type="GO" id="GO:0004735">
    <property type="term" value="F:pyrroline-5-carboxylate reductase activity"/>
    <property type="evidence" value="ECO:0007669"/>
    <property type="project" value="TreeGrafter"/>
</dbReference>
<sequence>MADLMQNLKTFQPDYGIDATEERLLHLRNYAKGLTVNACAHAVFFCELLEATKQKPEIHEDVPLYAQEFKEENLRSLRIGIIGGGHIGKQLARVFLELSGFPGKNIQISTRRPETLLEFQALGVQCFYNNRQLVGWADVVFLCCLPSHLPNICSEVYKELNQSSIIYSLVTATPLPRLQQLLSSSAILRPHYKFTDGSLPTLWEGSRTVVEALKDTAVVQATCPLGPLGVIAIEPKWLEAVFYAALNSYTCQDVPYTEALKLLNEVCFPEDVTSSEEKKSPPEPLFVCESFINEAFASSLAPDDTFPWFDLTTVQLKESPLNQLLATSTSLQNKVTSLYYNVFALLAAVNKESMSATSKKIPLSAVLLHPTTNQELTMFGTYGTCTSNAEGASSSESEDLN</sequence>
<keyword evidence="6" id="KW-1185">Reference proteome</keyword>
<dbReference type="Pfam" id="PF03807">
    <property type="entry name" value="F420_oxidored"/>
    <property type="match status" value="1"/>
</dbReference>
<dbReference type="PANTHER" id="PTHR11645">
    <property type="entry name" value="PYRROLINE-5-CARBOXYLATE REDUCTASE"/>
    <property type="match status" value="1"/>
</dbReference>
<evidence type="ECO:0000313" key="6">
    <source>
        <dbReference type="Proteomes" id="UP001190640"/>
    </source>
</evidence>
<dbReference type="Proteomes" id="UP001190640">
    <property type="component" value="Chromosome 2"/>
</dbReference>
<comment type="similarity">
    <text evidence="1">Belongs to the pyrroline-5-carboxylate reductase family.</text>
</comment>
<dbReference type="KEGG" id="emc:129324727"/>
<accession>A0AA97IYW2</accession>
<proteinExistence type="inferred from homology"/>
<dbReference type="RefSeq" id="XP_054828085.1">
    <property type="nucleotide sequence ID" value="XM_054972110.1"/>
</dbReference>
<name>A0AA97IYW2_EUBMA</name>
<dbReference type="SUPFAM" id="SSF51735">
    <property type="entry name" value="NAD(P)-binding Rossmann-fold domains"/>
    <property type="match status" value="1"/>
</dbReference>
<evidence type="ECO:0000256" key="3">
    <source>
        <dbReference type="ARBA" id="ARBA00054560"/>
    </source>
</evidence>
<dbReference type="CTD" id="122945"/>
<gene>
    <name evidence="7 8" type="primary">NOXRED1</name>
</gene>
<protein>
    <recommendedName>
        <fullName evidence="4">NADP-dependent oxidoreductase domain-containing protein 1</fullName>
    </recommendedName>
</protein>
<dbReference type="PANTHER" id="PTHR11645:SF58">
    <property type="entry name" value="NADP-DEPENDENT OXIDOREDUCTASE DOMAIN-CONTAINING PROTEIN 1"/>
    <property type="match status" value="1"/>
</dbReference>
<evidence type="ECO:0000313" key="8">
    <source>
        <dbReference type="RefSeq" id="XP_054828086.1"/>
    </source>
</evidence>
<reference evidence="7 8" key="1">
    <citation type="submission" date="2025-04" db="UniProtKB">
        <authorList>
            <consortium name="RefSeq"/>
        </authorList>
    </citation>
    <scope>IDENTIFICATION</scope>
    <source>
        <tissue evidence="7 8">Blood</tissue>
    </source>
</reference>
<evidence type="ECO:0000256" key="1">
    <source>
        <dbReference type="ARBA" id="ARBA00005525"/>
    </source>
</evidence>
<dbReference type="InterPro" id="IPR036291">
    <property type="entry name" value="NAD(P)-bd_dom_sf"/>
</dbReference>
<comment type="function">
    <text evidence="3">Probable oxidoreductase.</text>
</comment>